<dbReference type="GeneID" id="71990084"/>
<dbReference type="EMBL" id="CP090169">
    <property type="protein sequence ID" value="UJO19907.1"/>
    <property type="molecule type" value="Genomic_DNA"/>
</dbReference>
<feature type="compositionally biased region" description="Basic and acidic residues" evidence="1">
    <location>
        <begin position="32"/>
        <end position="41"/>
    </location>
</feature>
<protein>
    <submittedName>
        <fullName evidence="2">Uncharacterized protein</fullName>
    </submittedName>
</protein>
<dbReference type="KEGG" id="ffu:CLAFUR5_10206"/>
<evidence type="ECO:0000313" key="2">
    <source>
        <dbReference type="EMBL" id="UJO19907.1"/>
    </source>
</evidence>
<proteinExistence type="predicted"/>
<gene>
    <name evidence="2" type="ORF">CLAFUR5_10206</name>
</gene>
<reference evidence="2" key="1">
    <citation type="submission" date="2021-12" db="EMBL/GenBank/DDBJ databases">
        <authorList>
            <person name="Zaccaron A."/>
            <person name="Stergiopoulos I."/>
        </authorList>
    </citation>
    <scope>NUCLEOTIDE SEQUENCE</scope>
    <source>
        <strain evidence="2">Race5_Kim</strain>
    </source>
</reference>
<feature type="region of interest" description="Disordered" evidence="1">
    <location>
        <begin position="1"/>
        <end position="121"/>
    </location>
</feature>
<feature type="compositionally biased region" description="Polar residues" evidence="1">
    <location>
        <begin position="65"/>
        <end position="76"/>
    </location>
</feature>
<evidence type="ECO:0000313" key="3">
    <source>
        <dbReference type="Proteomes" id="UP000756132"/>
    </source>
</evidence>
<sequence length="121" mass="12815">MAGPTKEDDGPVGGTQHPHHYRPAGLPPQTGGHDDEPRVYDDAVGDSAADYEPQRSDSLAPPSGPSGNPIVQTLPTDSRDDVPEPPPTRPMPVLTPTRPEPLIIRDEVRPHGVSNGPLGLK</sequence>
<dbReference type="AlphaFoldDB" id="A0A9Q8PCJ4"/>
<organism evidence="2 3">
    <name type="scientific">Passalora fulva</name>
    <name type="common">Tomato leaf mold</name>
    <name type="synonym">Cladosporium fulvum</name>
    <dbReference type="NCBI Taxonomy" id="5499"/>
    <lineage>
        <taxon>Eukaryota</taxon>
        <taxon>Fungi</taxon>
        <taxon>Dikarya</taxon>
        <taxon>Ascomycota</taxon>
        <taxon>Pezizomycotina</taxon>
        <taxon>Dothideomycetes</taxon>
        <taxon>Dothideomycetidae</taxon>
        <taxon>Mycosphaerellales</taxon>
        <taxon>Mycosphaerellaceae</taxon>
        <taxon>Fulvia</taxon>
    </lineage>
</organism>
<dbReference type="Proteomes" id="UP000756132">
    <property type="component" value="Chromosome 7"/>
</dbReference>
<evidence type="ECO:0000256" key="1">
    <source>
        <dbReference type="SAM" id="MobiDB-lite"/>
    </source>
</evidence>
<keyword evidence="3" id="KW-1185">Reference proteome</keyword>
<name>A0A9Q8PCJ4_PASFU</name>
<dbReference type="RefSeq" id="XP_047764273.1">
    <property type="nucleotide sequence ID" value="XM_047909354.1"/>
</dbReference>
<accession>A0A9Q8PCJ4</accession>
<reference evidence="2" key="2">
    <citation type="journal article" date="2022" name="Microb. Genom.">
        <title>A chromosome-scale genome assembly of the tomato pathogen Cladosporium fulvum reveals a compartmentalized genome architecture and the presence of a dispensable chromosome.</title>
        <authorList>
            <person name="Zaccaron A.Z."/>
            <person name="Chen L.H."/>
            <person name="Samaras A."/>
            <person name="Stergiopoulos I."/>
        </authorList>
    </citation>
    <scope>NUCLEOTIDE SEQUENCE</scope>
    <source>
        <strain evidence="2">Race5_Kim</strain>
    </source>
</reference>